<evidence type="ECO:0000313" key="3">
    <source>
        <dbReference type="Proteomes" id="UP000713964"/>
    </source>
</evidence>
<feature type="region of interest" description="Disordered" evidence="1">
    <location>
        <begin position="351"/>
        <end position="381"/>
    </location>
</feature>
<accession>A0A930LBK8</accession>
<reference evidence="2" key="1">
    <citation type="submission" date="2020-04" db="EMBL/GenBank/DDBJ databases">
        <title>Deep metagenomics examines the oral microbiome during advanced dental caries in children, revealing novel taxa and co-occurrences with host molecules.</title>
        <authorList>
            <person name="Baker J.L."/>
            <person name="Morton J.T."/>
            <person name="Dinis M."/>
            <person name="Alvarez R."/>
            <person name="Tran N.C."/>
            <person name="Knight R."/>
            <person name="Edlund A."/>
        </authorList>
    </citation>
    <scope>NUCLEOTIDE SEQUENCE</scope>
    <source>
        <strain evidence="2">JCVI_29_bin.11</strain>
    </source>
</reference>
<proteinExistence type="predicted"/>
<dbReference type="AlphaFoldDB" id="A0A930LBK8"/>
<evidence type="ECO:0000256" key="1">
    <source>
        <dbReference type="SAM" id="MobiDB-lite"/>
    </source>
</evidence>
<name>A0A930LBK8_9MICC</name>
<feature type="compositionally biased region" description="Polar residues" evidence="1">
    <location>
        <begin position="362"/>
        <end position="381"/>
    </location>
</feature>
<gene>
    <name evidence="2" type="ORF">HXO58_09225</name>
</gene>
<sequence>MNDFSVPAHPQSTRTTPASTDAGMTLSDILADHAATTGGTLQHRQSTTSIALEEFTTVAIPWIFVNYQLPLMATQEILWERTDGDITVILAATPYKDNNGVTQQHLPSGRIAREILIYLTTTALATQSPVIKISDTWRGLLSDIGIEASKDNLQAVQKQLRALLKMTIQISHQGTLPDGTNVSTSQSYLVGSSEKLFFNRDGLLDDKHQSVIRLSQEFYDRIAATPSPVHGAMLVLRESWRKIIAENPHQALAGDVFWWLAGRMSRIRRETRIPWTSLMGQFGSSARQITKFRAQFRAALSVATREYFAPLGEDFDSTVYVGEYGVGTRGGNSGLLLSPISVEHQRLMAWSSRSRQADDSTESASVSRQVPTPQASDSTNSVAEVVSIPAHAGVDVAELRAALDAAGLPTGAVSDGTLRAAIDTVLSRVSSVGNAQALVTTAIMREPALLTGAAAPVASAVQGPAVSAAPGQGAAPVASSRPVLPVVSCPVHGEDVTGLVCRDCAIELKSADTDPAVATGCWHAVRARLTELSRLEGVDTSGEWVRYSALAERHGVG</sequence>
<evidence type="ECO:0000313" key="2">
    <source>
        <dbReference type="EMBL" id="MBF1659992.1"/>
    </source>
</evidence>
<dbReference type="Proteomes" id="UP000713964">
    <property type="component" value="Unassembled WGS sequence"/>
</dbReference>
<feature type="compositionally biased region" description="Polar residues" evidence="1">
    <location>
        <begin position="10"/>
        <end position="19"/>
    </location>
</feature>
<organism evidence="2 3">
    <name type="scientific">Rothia mucilaginosa</name>
    <dbReference type="NCBI Taxonomy" id="43675"/>
    <lineage>
        <taxon>Bacteria</taxon>
        <taxon>Bacillati</taxon>
        <taxon>Actinomycetota</taxon>
        <taxon>Actinomycetes</taxon>
        <taxon>Micrococcales</taxon>
        <taxon>Micrococcaceae</taxon>
        <taxon>Rothia</taxon>
    </lineage>
</organism>
<protein>
    <submittedName>
        <fullName evidence="2">Uncharacterized protein</fullName>
    </submittedName>
</protein>
<comment type="caution">
    <text evidence="2">The sequence shown here is derived from an EMBL/GenBank/DDBJ whole genome shotgun (WGS) entry which is preliminary data.</text>
</comment>
<feature type="region of interest" description="Disordered" evidence="1">
    <location>
        <begin position="1"/>
        <end position="21"/>
    </location>
</feature>
<dbReference type="EMBL" id="JABZXL010000036">
    <property type="protein sequence ID" value="MBF1659992.1"/>
    <property type="molecule type" value="Genomic_DNA"/>
</dbReference>